<proteinExistence type="predicted"/>
<comment type="caution">
    <text evidence="1">The sequence shown here is derived from an EMBL/GenBank/DDBJ whole genome shotgun (WGS) entry which is preliminary data.</text>
</comment>
<keyword evidence="2" id="KW-1185">Reference proteome</keyword>
<dbReference type="Proteomes" id="UP001150538">
    <property type="component" value="Unassembled WGS sequence"/>
</dbReference>
<gene>
    <name evidence="1" type="ORF">H4219_003806</name>
</gene>
<reference evidence="1" key="1">
    <citation type="submission" date="2022-07" db="EMBL/GenBank/DDBJ databases">
        <title>Phylogenomic reconstructions and comparative analyses of Kickxellomycotina fungi.</title>
        <authorList>
            <person name="Reynolds N.K."/>
            <person name="Stajich J.E."/>
            <person name="Barry K."/>
            <person name="Grigoriev I.V."/>
            <person name="Crous P."/>
            <person name="Smith M.E."/>
        </authorList>
    </citation>
    <scope>NUCLEOTIDE SEQUENCE</scope>
    <source>
        <strain evidence="1">NBRC 100468</strain>
    </source>
</reference>
<accession>A0A9W7ZXX8</accession>
<evidence type="ECO:0000313" key="1">
    <source>
        <dbReference type="EMBL" id="KAJ1916404.1"/>
    </source>
</evidence>
<protein>
    <submittedName>
        <fullName evidence="1">Uncharacterized protein</fullName>
    </submittedName>
</protein>
<dbReference type="EMBL" id="JANBPU010000104">
    <property type="protein sequence ID" value="KAJ1916404.1"/>
    <property type="molecule type" value="Genomic_DNA"/>
</dbReference>
<organism evidence="1 2">
    <name type="scientific">Mycoemilia scoparia</name>
    <dbReference type="NCBI Taxonomy" id="417184"/>
    <lineage>
        <taxon>Eukaryota</taxon>
        <taxon>Fungi</taxon>
        <taxon>Fungi incertae sedis</taxon>
        <taxon>Zoopagomycota</taxon>
        <taxon>Kickxellomycotina</taxon>
        <taxon>Kickxellomycetes</taxon>
        <taxon>Kickxellales</taxon>
        <taxon>Kickxellaceae</taxon>
        <taxon>Mycoemilia</taxon>
    </lineage>
</organism>
<name>A0A9W7ZXX8_9FUNG</name>
<dbReference type="AlphaFoldDB" id="A0A9W7ZXX8"/>
<sequence length="145" mass="16499">MNETGFKALDISNYKANHNTNVNNDDGDLDDKTEDIFSSATNCIKDQKALGLFVDKLCYLLSSKRNYDINKNVVRAALTITEFIARVLSQMLKGTIALDGGSQNIGNSITDFTKWIWHFVDLNEETNHFVHYQPISWFLNEIYGL</sequence>
<evidence type="ECO:0000313" key="2">
    <source>
        <dbReference type="Proteomes" id="UP001150538"/>
    </source>
</evidence>